<name>A0AAQ1BUU6_XANPE</name>
<reference evidence="2 4" key="2">
    <citation type="submission" date="2018-02" db="EMBL/GenBank/DDBJ databases">
        <title>Characterization of Xanthomonas diversity in transplant houses and field plants.</title>
        <authorList>
            <person name="Abrahamian P."/>
            <person name="Timilsina S."/>
            <person name="Minsavage G.V."/>
            <person name="Goss E.M."/>
            <person name="Jones J.B."/>
            <person name="Vallad G.E."/>
        </authorList>
    </citation>
    <scope>NUCLEOTIDE SEQUENCE [LARGE SCALE GENOMIC DNA]</scope>
    <source>
        <strain evidence="2 4">GEV2132</strain>
    </source>
</reference>
<keyword evidence="3" id="KW-1185">Reference proteome</keyword>
<proteinExistence type="predicted"/>
<evidence type="ECO:0000313" key="4">
    <source>
        <dbReference type="Proteomes" id="UP000289372"/>
    </source>
</evidence>
<gene>
    <name evidence="2" type="ORF">DB769_19400</name>
    <name evidence="1" type="ORF">XP315_07185</name>
</gene>
<dbReference type="AlphaFoldDB" id="A0AAQ1BUU6"/>
<evidence type="ECO:0000313" key="2">
    <source>
        <dbReference type="EMBL" id="RXD50308.1"/>
    </source>
</evidence>
<dbReference type="Proteomes" id="UP000035369">
    <property type="component" value="Unassembled WGS sequence"/>
</dbReference>
<organism evidence="2 4">
    <name type="scientific">Xanthomonas perforans</name>
    <dbReference type="NCBI Taxonomy" id="442694"/>
    <lineage>
        <taxon>Bacteria</taxon>
        <taxon>Pseudomonadati</taxon>
        <taxon>Pseudomonadota</taxon>
        <taxon>Gammaproteobacteria</taxon>
        <taxon>Lysobacterales</taxon>
        <taxon>Lysobacteraceae</taxon>
        <taxon>Xanthomonas</taxon>
    </lineage>
</organism>
<dbReference type="RefSeq" id="WP_008577251.1">
    <property type="nucleotide sequence ID" value="NZ_CP018475.1"/>
</dbReference>
<dbReference type="EMBL" id="JZUY01000036">
    <property type="protein sequence ID" value="KLC07607.1"/>
    <property type="molecule type" value="Genomic_DNA"/>
</dbReference>
<protein>
    <submittedName>
        <fullName evidence="2">Uncharacterized protein</fullName>
    </submittedName>
</protein>
<dbReference type="EMBL" id="PUUL01000125">
    <property type="protein sequence ID" value="RXD50308.1"/>
    <property type="molecule type" value="Genomic_DNA"/>
</dbReference>
<dbReference type="GeneID" id="97509850"/>
<comment type="caution">
    <text evidence="2">The sequence shown here is derived from an EMBL/GenBank/DDBJ whole genome shotgun (WGS) entry which is preliminary data.</text>
</comment>
<sequence length="73" mass="7955">MADKAPRHRLIEVDIGMPDRLPVLAESERSFGAAYRKVGEGIVGVSTLAIGCMPPDVPSVAWRDTFTCALRRT</sequence>
<accession>A0AAQ1BUU6</accession>
<dbReference type="Proteomes" id="UP000289372">
    <property type="component" value="Unassembled WGS sequence"/>
</dbReference>
<reference evidence="1 3" key="1">
    <citation type="submission" date="2015-02" db="EMBL/GenBank/DDBJ databases">
        <title>Whole genome sequencing of multiple isolates of three species of pepper and tomato-infecting xanthomonads reveals genetic diversity in field strains and pinpoints effectors responsible for host specificity.</title>
        <authorList>
            <person name="Schwartz A."/>
            <person name="Dahlbeck D."/>
            <person name="Staskawicz B."/>
            <person name="Bart R."/>
            <person name="Potnis N."/>
            <person name="Minsavage G."/>
            <person name="Timilsina S."/>
            <person name="Goss E."/>
            <person name="Jones J."/>
            <person name="Vallad G."/>
            <person name="Barak J."/>
            <person name="Miller S."/>
            <person name="Ritchie D."/>
            <person name="Martins J.Jr."/>
            <person name="Patane J.S."/>
            <person name="Setubal J.C."/>
        </authorList>
    </citation>
    <scope>NUCLEOTIDE SEQUENCE [LARGE SCALE GENOMIC DNA]</scope>
    <source>
        <strain evidence="1 3">Xp3-15</strain>
    </source>
</reference>
<evidence type="ECO:0000313" key="3">
    <source>
        <dbReference type="Proteomes" id="UP000035369"/>
    </source>
</evidence>
<evidence type="ECO:0000313" key="1">
    <source>
        <dbReference type="EMBL" id="KLC07607.1"/>
    </source>
</evidence>
<dbReference type="KEGG" id="xpe:BJD13_09080"/>